<dbReference type="RefSeq" id="YP_009448672.1">
    <property type="nucleotide sequence ID" value="NC_036594.1"/>
</dbReference>
<organism evidence="1">
    <name type="scientific">Orpheovirus IHUMI-LCC2</name>
    <dbReference type="NCBI Taxonomy" id="2023057"/>
    <lineage>
        <taxon>Viruses</taxon>
        <taxon>Varidnaviria</taxon>
        <taxon>Bamfordvirae</taxon>
        <taxon>Nucleocytoviricota</taxon>
        <taxon>Megaviricetes</taxon>
        <taxon>Pimascovirales</taxon>
        <taxon>Ocovirineae</taxon>
        <taxon>Orpheoviridae</taxon>
        <taxon>Alphaorpheovirus</taxon>
        <taxon>Alphaorpheovirus massiliense</taxon>
    </lineage>
</organism>
<dbReference type="InterPro" id="IPR036047">
    <property type="entry name" value="F-box-like_dom_sf"/>
</dbReference>
<gene>
    <name evidence="1" type="ORF">ORPV_466</name>
</gene>
<dbReference type="GeneID" id="35382257"/>
<reference evidence="1" key="1">
    <citation type="submission" date="2017-08" db="EMBL/GenBank/DDBJ databases">
        <authorList>
            <consortium name="Urmite Genomes"/>
        </authorList>
    </citation>
    <scope>NUCLEOTIDE SEQUENCE [LARGE SCALE GENOMIC DNA]</scope>
    <source>
        <strain evidence="1">IHUMI-LCC2</strain>
    </source>
</reference>
<proteinExistence type="predicted"/>
<evidence type="ECO:0000313" key="1">
    <source>
        <dbReference type="EMBL" id="SNW62370.1"/>
    </source>
</evidence>
<dbReference type="Proteomes" id="UP000236316">
    <property type="component" value="Segment"/>
</dbReference>
<dbReference type="KEGG" id="vg:35382257"/>
<protein>
    <submittedName>
        <fullName evidence="1">F-box domain-containing protein</fullName>
    </submittedName>
</protein>
<name>A0A2I2L4D9_9VIRU</name>
<dbReference type="SUPFAM" id="SSF81383">
    <property type="entry name" value="F-box domain"/>
    <property type="match status" value="1"/>
</dbReference>
<dbReference type="EMBL" id="LT906555">
    <property type="protein sequence ID" value="SNW62370.1"/>
    <property type="molecule type" value="Genomic_DNA"/>
</dbReference>
<accession>A0A2I2L4D9</accession>
<evidence type="ECO:0000313" key="2">
    <source>
        <dbReference type="Proteomes" id="UP000236316"/>
    </source>
</evidence>
<keyword evidence="2" id="KW-1185">Reference proteome</keyword>
<sequence length="286" mass="32715">MMETNNNQEYLASLDQTPSDVLVNHILINLPLYDIESVCQYSNKLSNICADDNTWKTLSRLKYSDKLNNKSEDDSWKDFYFQNSIDLIPLTWNGDIQGMVYADHSNGWNFNYIIQSIRSLIGNNTNFALVLLSDNNNFQLKILAVLWNKNGKYFGYLDDNVQGIKEAVLITDQNNINKLVGVLSNTGSVDNADIYEIVRNEMMSINGNPSIYGIYNKTKGSLYIVDRSYVYDKYLRGRDLLLFSRDGLINIHLSLNQAQELPDNISMSDLQDVIIDDLINIGHLRL</sequence>